<dbReference type="PANTHER" id="PTHR31008:SF5">
    <property type="entry name" value="EXPRESSED PROTEIN"/>
    <property type="match status" value="1"/>
</dbReference>
<evidence type="ECO:0000313" key="3">
    <source>
        <dbReference type="Proteomes" id="UP001153076"/>
    </source>
</evidence>
<feature type="compositionally biased region" description="Basic and acidic residues" evidence="1">
    <location>
        <begin position="675"/>
        <end position="705"/>
    </location>
</feature>
<feature type="region of interest" description="Disordered" evidence="1">
    <location>
        <begin position="445"/>
        <end position="464"/>
    </location>
</feature>
<name>A0A9Q1JZH7_9CARY</name>
<feature type="region of interest" description="Disordered" evidence="1">
    <location>
        <begin position="389"/>
        <end position="414"/>
    </location>
</feature>
<organism evidence="2 3">
    <name type="scientific">Carnegiea gigantea</name>
    <dbReference type="NCBI Taxonomy" id="171969"/>
    <lineage>
        <taxon>Eukaryota</taxon>
        <taxon>Viridiplantae</taxon>
        <taxon>Streptophyta</taxon>
        <taxon>Embryophyta</taxon>
        <taxon>Tracheophyta</taxon>
        <taxon>Spermatophyta</taxon>
        <taxon>Magnoliopsida</taxon>
        <taxon>eudicotyledons</taxon>
        <taxon>Gunneridae</taxon>
        <taxon>Pentapetalae</taxon>
        <taxon>Caryophyllales</taxon>
        <taxon>Cactineae</taxon>
        <taxon>Cactaceae</taxon>
        <taxon>Cactoideae</taxon>
        <taxon>Echinocereeae</taxon>
        <taxon>Carnegiea</taxon>
    </lineage>
</organism>
<reference evidence="2" key="1">
    <citation type="submission" date="2022-04" db="EMBL/GenBank/DDBJ databases">
        <title>Carnegiea gigantea Genome sequencing and assembly v2.</title>
        <authorList>
            <person name="Copetti D."/>
            <person name="Sanderson M.J."/>
            <person name="Burquez A."/>
            <person name="Wojciechowski M.F."/>
        </authorList>
    </citation>
    <scope>NUCLEOTIDE SEQUENCE</scope>
    <source>
        <strain evidence="2">SGP5-SGP5p</strain>
        <tissue evidence="2">Aerial part</tissue>
    </source>
</reference>
<sequence>MRAEIAADAPLDYVTFQILQENRYNVFINSNENEEMVGHGLLDQLLDHLPNIKDQLASEPCDNFKLELQDNAYKRAWFTKATFLHIVGSSELEESVNVSNEISQLKETRKFHLSLYAKAEDGITSSDNSKNELLRAMDTRIAALMEELVSTFNSVAGGIFSSQEMVDLQEFCQHFADVDISNLLSKLPKTSQKGQIVAPSEDKKSAISFISSDVYTNKTDGKNQVSDSSNSVEAVEYNTSLAKAAEIERQSSTESEDLSFSSEDEQPCIESCRAFIRSTSPRRSASPLRRIQVRRSGPHRTHALTMKSLTCFPASETISLHGEMGNDCQSEGSAEPDKKTEVNVMRISVQDAISLFEGKQKNQTVDSQKRRSFIGTSTNTNKTVLRRWSSGKGEPHKFMTQSLSDQTASEDNPELVDEDAWMNEEVKPEKGPASENQVSETVKVNMESEMSEKTANLNSDNVRASEAEITCEKLDSDEWGRQKEEELNQMPRNFAEHNQTNLKIAEPDSSKNCKPRLERMIGTDGQYKEKRDAKLKEESAGKRVEKQSEFRAKMKKVQEKQEAEKSSVTVNDGVKKKTTGRARIIEKNEPVALNSEKESPGPAEPKKIPSKKSSGLPSMRKSWPSMPSPRGTGTLRQKAPAGAISSGTKAPPQKSQLPAPRQRTQSPGPLSRPSPKVERWQIQHKDIKKPQVDTKKNSNKVEDGKNQVVQMAAKEEIKSIKITKTRNVRSEEDANRSPAKAVVHKRVTKKSSVVPLEAKPSPSKGSDLIHSVEEDSTTSKAETPAQVGETLSKCEDPINIQENAGATMSDTVYLGEGDPALETHNGHVELEKEIDTEKPNGGGEKEISDEIPSECDEVAKRMPESTAQIHPVQEPLISPTAWEESAHQDPSIPTVNISLQSPPAHDTVAPSEPRIRHSLSRMLLKESTEPDVIEWGNAENPPPMVYQKDAPKGLKRFLTFSRKNKGETNGAAWASPYTSEGEDDGDEYRALGKRGSDNPLRQVASHSKSYTEGVPSDSELLSAQSISNRPGRSSNKFQEGHGTTKGYFCVAQHT</sequence>
<feature type="compositionally biased region" description="Polar residues" evidence="1">
    <location>
        <begin position="453"/>
        <end position="462"/>
    </location>
</feature>
<proteinExistence type="predicted"/>
<gene>
    <name evidence="2" type="ORF">Cgig2_032078</name>
</gene>
<accession>A0A9Q1JZH7</accession>
<evidence type="ECO:0008006" key="4">
    <source>
        <dbReference type="Google" id="ProtNLM"/>
    </source>
</evidence>
<feature type="region of interest" description="Disordered" evidence="1">
    <location>
        <begin position="497"/>
        <end position="709"/>
    </location>
</feature>
<feature type="compositionally biased region" description="Basic and acidic residues" evidence="1">
    <location>
        <begin position="505"/>
        <end position="565"/>
    </location>
</feature>
<evidence type="ECO:0000256" key="1">
    <source>
        <dbReference type="SAM" id="MobiDB-lite"/>
    </source>
</evidence>
<feature type="compositionally biased region" description="Basic and acidic residues" evidence="1">
    <location>
        <begin position="583"/>
        <end position="607"/>
    </location>
</feature>
<dbReference type="AlphaFoldDB" id="A0A9Q1JZH7"/>
<feature type="compositionally biased region" description="Polar residues" evidence="1">
    <location>
        <begin position="1019"/>
        <end position="1037"/>
    </location>
</feature>
<feature type="region of interest" description="Disordered" evidence="1">
    <location>
        <begin position="724"/>
        <end position="791"/>
    </location>
</feature>
<feature type="region of interest" description="Disordered" evidence="1">
    <location>
        <begin position="965"/>
        <end position="1054"/>
    </location>
</feature>
<dbReference type="EMBL" id="JAKOGI010000514">
    <property type="protein sequence ID" value="KAJ8433867.1"/>
    <property type="molecule type" value="Genomic_DNA"/>
</dbReference>
<comment type="caution">
    <text evidence="2">The sequence shown here is derived from an EMBL/GenBank/DDBJ whole genome shotgun (WGS) entry which is preliminary data.</text>
</comment>
<feature type="region of interest" description="Disordered" evidence="1">
    <location>
        <begin position="882"/>
        <end position="914"/>
    </location>
</feature>
<feature type="compositionally biased region" description="Basic and acidic residues" evidence="1">
    <location>
        <begin position="987"/>
        <end position="996"/>
    </location>
</feature>
<protein>
    <recommendedName>
        <fullName evidence="4">COP1-interacting protein 7</fullName>
    </recommendedName>
</protein>
<feature type="compositionally biased region" description="Polar residues" evidence="1">
    <location>
        <begin position="891"/>
        <end position="901"/>
    </location>
</feature>
<feature type="region of interest" description="Disordered" evidence="1">
    <location>
        <begin position="811"/>
        <end position="852"/>
    </location>
</feature>
<dbReference type="OrthoDB" id="1687502at2759"/>
<dbReference type="Proteomes" id="UP001153076">
    <property type="component" value="Unassembled WGS sequence"/>
</dbReference>
<keyword evidence="3" id="KW-1185">Reference proteome</keyword>
<feature type="compositionally biased region" description="Polar residues" evidence="1">
    <location>
        <begin position="399"/>
        <end position="410"/>
    </location>
</feature>
<dbReference type="PANTHER" id="PTHR31008">
    <property type="entry name" value="COP1-INTERACTING PROTEIN-RELATED"/>
    <property type="match status" value="1"/>
</dbReference>
<evidence type="ECO:0000313" key="2">
    <source>
        <dbReference type="EMBL" id="KAJ8433867.1"/>
    </source>
</evidence>
<feature type="compositionally biased region" description="Polar residues" evidence="1">
    <location>
        <begin position="645"/>
        <end position="668"/>
    </location>
</feature>
<feature type="compositionally biased region" description="Basic and acidic residues" evidence="1">
    <location>
        <begin position="824"/>
        <end position="848"/>
    </location>
</feature>